<dbReference type="PANTHER" id="PTHR43677:SF4">
    <property type="entry name" value="QUINONE OXIDOREDUCTASE-LIKE PROTEIN 2"/>
    <property type="match status" value="1"/>
</dbReference>
<dbReference type="CDD" id="cd08241">
    <property type="entry name" value="QOR1"/>
    <property type="match status" value="1"/>
</dbReference>
<dbReference type="InterPro" id="IPR051397">
    <property type="entry name" value="Zn-ADH-like_protein"/>
</dbReference>
<dbReference type="SUPFAM" id="SSF51735">
    <property type="entry name" value="NAD(P)-binding Rossmann-fold domains"/>
    <property type="match status" value="1"/>
</dbReference>
<dbReference type="RefSeq" id="WP_168727554.1">
    <property type="nucleotide sequence ID" value="NZ_CP051297.1"/>
</dbReference>
<evidence type="ECO:0000313" key="2">
    <source>
        <dbReference type="EMBL" id="QKD42086.1"/>
    </source>
</evidence>
<evidence type="ECO:0000259" key="1">
    <source>
        <dbReference type="SMART" id="SM00829"/>
    </source>
</evidence>
<name>A0A858ZN16_9BURK</name>
<dbReference type="Proteomes" id="UP000500755">
    <property type="component" value="Plasmid pDP3"/>
</dbReference>
<geneLocation type="plasmid" evidence="3">
    <name>pDP3</name>
</geneLocation>
<gene>
    <name evidence="2" type="ORF">HF896_00065</name>
    <name evidence="3" type="ORF">HF896_00220</name>
</gene>
<dbReference type="InterPro" id="IPR020843">
    <property type="entry name" value="ER"/>
</dbReference>
<protein>
    <submittedName>
        <fullName evidence="3">NADPH:quinone oxidoreductase family protein</fullName>
    </submittedName>
</protein>
<dbReference type="Pfam" id="PF00107">
    <property type="entry name" value="ADH_zinc_N"/>
    <property type="match status" value="1"/>
</dbReference>
<dbReference type="InterPro" id="IPR013154">
    <property type="entry name" value="ADH-like_N"/>
</dbReference>
<accession>A0A858ZN16</accession>
<dbReference type="SMART" id="SM00829">
    <property type="entry name" value="PKS_ER"/>
    <property type="match status" value="1"/>
</dbReference>
<dbReference type="EMBL" id="CP051297">
    <property type="protein sequence ID" value="QKD42114.1"/>
    <property type="molecule type" value="Genomic_DNA"/>
</dbReference>
<dbReference type="AlphaFoldDB" id="A0A858ZN16"/>
<dbReference type="Pfam" id="PF08240">
    <property type="entry name" value="ADH_N"/>
    <property type="match status" value="1"/>
</dbReference>
<evidence type="ECO:0000313" key="4">
    <source>
        <dbReference type="Proteomes" id="UP000500755"/>
    </source>
</evidence>
<reference evidence="3 4" key="1">
    <citation type="submission" date="2020-05" db="EMBL/GenBank/DDBJ databases">
        <title>Complete genome sequence of Alicycliphilus denitrificans DP3.</title>
        <authorList>
            <person name="Chen X."/>
        </authorList>
    </citation>
    <scope>NUCLEOTIDE SEQUENCE [LARGE SCALE GENOMIC DNA]</scope>
    <source>
        <strain evidence="3 4">DP3</strain>
        <plasmid evidence="3">pDP3</plasmid>
        <plasmid evidence="4">pdp3</plasmid>
    </source>
</reference>
<dbReference type="SUPFAM" id="SSF50129">
    <property type="entry name" value="GroES-like"/>
    <property type="match status" value="1"/>
</dbReference>
<dbReference type="InterPro" id="IPR011032">
    <property type="entry name" value="GroES-like_sf"/>
</dbReference>
<evidence type="ECO:0000313" key="3">
    <source>
        <dbReference type="EMBL" id="QKD42114.1"/>
    </source>
</evidence>
<dbReference type="Gene3D" id="3.90.180.10">
    <property type="entry name" value="Medium-chain alcohol dehydrogenases, catalytic domain"/>
    <property type="match status" value="1"/>
</dbReference>
<geneLocation type="plasmid" evidence="4">
    <name>pdp3</name>
</geneLocation>
<keyword evidence="3" id="KW-0614">Plasmid</keyword>
<organism evidence="3 4">
    <name type="scientific">Alicycliphilus denitrificans</name>
    <dbReference type="NCBI Taxonomy" id="179636"/>
    <lineage>
        <taxon>Bacteria</taxon>
        <taxon>Pseudomonadati</taxon>
        <taxon>Pseudomonadota</taxon>
        <taxon>Betaproteobacteria</taxon>
        <taxon>Burkholderiales</taxon>
        <taxon>Comamonadaceae</taxon>
        <taxon>Alicycliphilus</taxon>
    </lineage>
</organism>
<feature type="domain" description="Enoyl reductase (ER)" evidence="1">
    <location>
        <begin position="10"/>
        <end position="326"/>
    </location>
</feature>
<sequence>MRAVVVREFGQPEDLAIEEQHSPSPGPDEIRIDVRATAVNFVDLLVISGTYQFLPPRPFTPGKLPAGVVSAVGTNVQHLRPGDRVLTLAEHGGYAEQAIARAADSYRLPDALSFTDAAAMALGFDTAWFALRERGRLQRGESVLVLGATGSVGLAAIQLAKAFGAHVLAGVSSLAKADAVRAAGADEVIDLSVPNLHDSLREQVRAVTNGQGADVIIDSLGDRFFHPALRALAWSGRLVVVGFAAGEIPTVKVNYLLLKNIEVSGLQVSDYRKRTPERMRECFEEIFQLFDKSLIDPPPTSVRPLDEFAHALVQVRDRKAKERIVLTP</sequence>
<proteinExistence type="predicted"/>
<dbReference type="InterPro" id="IPR013149">
    <property type="entry name" value="ADH-like_C"/>
</dbReference>
<dbReference type="EMBL" id="CP051297">
    <property type="protein sequence ID" value="QKD42086.1"/>
    <property type="molecule type" value="Genomic_DNA"/>
</dbReference>
<dbReference type="GO" id="GO:0016491">
    <property type="term" value="F:oxidoreductase activity"/>
    <property type="evidence" value="ECO:0007669"/>
    <property type="project" value="InterPro"/>
</dbReference>
<dbReference type="InterPro" id="IPR036291">
    <property type="entry name" value="NAD(P)-bd_dom_sf"/>
</dbReference>
<dbReference type="PANTHER" id="PTHR43677">
    <property type="entry name" value="SHORT-CHAIN DEHYDROGENASE/REDUCTASE"/>
    <property type="match status" value="1"/>
</dbReference>
<dbReference type="Gene3D" id="3.40.50.720">
    <property type="entry name" value="NAD(P)-binding Rossmann-like Domain"/>
    <property type="match status" value="1"/>
</dbReference>